<dbReference type="InterPro" id="IPR036645">
    <property type="entry name" value="Elafin-like_sf"/>
</dbReference>
<name>A0ABN8BHP3_CHISP</name>
<sequence>MEKVVNNCSIYQYADDTCLIAANKDVSEAESQLQLDFDNFCKWSHDMGDSAHFASSGVGGRRFLSPHVAGGHLRGHLWTSLPMQQYYAALLSDCVRGRNTSARSPVDPSPMHQLYADVLPDCVRGHRKEGKAHYPPTHQMVSGHRDLLGQWTFARPPVDRLPNAPSLRRCDIRLCHTKAFCAIRRADGSSDIPQSLLTTPKEIKGRLYLQNKLRSAMAQVVSTFGCDLKKGRCPEYPHGVWVCTHSCTGDSDCPRTLKCCPNRCGALTCQRPESDEVPAPAA</sequence>
<dbReference type="Pfam" id="PF00095">
    <property type="entry name" value="WAP"/>
    <property type="match status" value="1"/>
</dbReference>
<proteinExistence type="predicted"/>
<dbReference type="Proteomes" id="UP001153292">
    <property type="component" value="Chromosome 8"/>
</dbReference>
<reference evidence="2" key="1">
    <citation type="submission" date="2021-12" db="EMBL/GenBank/DDBJ databases">
        <authorList>
            <person name="King R."/>
        </authorList>
    </citation>
    <scope>NUCLEOTIDE SEQUENCE</scope>
</reference>
<organism evidence="2 3">
    <name type="scientific">Chilo suppressalis</name>
    <name type="common">Asiatic rice borer moth</name>
    <dbReference type="NCBI Taxonomy" id="168631"/>
    <lineage>
        <taxon>Eukaryota</taxon>
        <taxon>Metazoa</taxon>
        <taxon>Ecdysozoa</taxon>
        <taxon>Arthropoda</taxon>
        <taxon>Hexapoda</taxon>
        <taxon>Insecta</taxon>
        <taxon>Pterygota</taxon>
        <taxon>Neoptera</taxon>
        <taxon>Endopterygota</taxon>
        <taxon>Lepidoptera</taxon>
        <taxon>Glossata</taxon>
        <taxon>Ditrysia</taxon>
        <taxon>Pyraloidea</taxon>
        <taxon>Crambidae</taxon>
        <taxon>Crambinae</taxon>
        <taxon>Chilo</taxon>
    </lineage>
</organism>
<keyword evidence="3" id="KW-1185">Reference proteome</keyword>
<dbReference type="SUPFAM" id="SSF57256">
    <property type="entry name" value="Elafin-like"/>
    <property type="match status" value="1"/>
</dbReference>
<evidence type="ECO:0000259" key="1">
    <source>
        <dbReference type="PROSITE" id="PS51390"/>
    </source>
</evidence>
<dbReference type="CDD" id="cd00199">
    <property type="entry name" value="WAP"/>
    <property type="match status" value="1"/>
</dbReference>
<dbReference type="Gene3D" id="4.10.75.10">
    <property type="entry name" value="Elafin-like"/>
    <property type="match status" value="1"/>
</dbReference>
<dbReference type="InterPro" id="IPR008197">
    <property type="entry name" value="WAP_dom"/>
</dbReference>
<protein>
    <recommendedName>
        <fullName evidence="1">WAP domain-containing protein</fullName>
    </recommendedName>
</protein>
<accession>A0ABN8BHP3</accession>
<feature type="domain" description="WAP" evidence="1">
    <location>
        <begin position="226"/>
        <end position="273"/>
    </location>
</feature>
<dbReference type="PROSITE" id="PS51390">
    <property type="entry name" value="WAP"/>
    <property type="match status" value="1"/>
</dbReference>
<evidence type="ECO:0000313" key="2">
    <source>
        <dbReference type="EMBL" id="CAH0407479.1"/>
    </source>
</evidence>
<evidence type="ECO:0000313" key="3">
    <source>
        <dbReference type="Proteomes" id="UP001153292"/>
    </source>
</evidence>
<dbReference type="EMBL" id="OU963901">
    <property type="protein sequence ID" value="CAH0407479.1"/>
    <property type="molecule type" value="Genomic_DNA"/>
</dbReference>
<gene>
    <name evidence="2" type="ORF">CHILSU_LOCUS10879</name>
</gene>
<dbReference type="SMART" id="SM00217">
    <property type="entry name" value="WAP"/>
    <property type="match status" value="1"/>
</dbReference>